<dbReference type="InterPro" id="IPR029239">
    <property type="entry name" value="CFAP418"/>
</dbReference>
<sequence>MFDDHEWDPSCDYLFFRNNMPDCQKLRAKLRRRKGVERMPASVAGTLLETSPT</sequence>
<keyword evidence="7" id="KW-1185">Reference proteome</keyword>
<dbReference type="GO" id="GO:0005829">
    <property type="term" value="C:cytosol"/>
    <property type="evidence" value="ECO:0007669"/>
    <property type="project" value="TreeGrafter"/>
</dbReference>
<evidence type="ECO:0000256" key="1">
    <source>
        <dbReference type="ARBA" id="ARBA00004437"/>
    </source>
</evidence>
<evidence type="ECO:0000256" key="2">
    <source>
        <dbReference type="ARBA" id="ARBA00004496"/>
    </source>
</evidence>
<protein>
    <recommendedName>
        <fullName evidence="5">Cilia- and flagella-associated protein 418</fullName>
    </recommendedName>
</protein>
<dbReference type="GO" id="GO:0001917">
    <property type="term" value="C:photoreceptor inner segment"/>
    <property type="evidence" value="ECO:0007669"/>
    <property type="project" value="UniProtKB-SubCell"/>
</dbReference>
<dbReference type="Proteomes" id="UP001356427">
    <property type="component" value="Unassembled WGS sequence"/>
</dbReference>
<evidence type="ECO:0000256" key="3">
    <source>
        <dbReference type="ARBA" id="ARBA00022490"/>
    </source>
</evidence>
<dbReference type="PANTHER" id="PTHR33958">
    <property type="entry name" value="PROTEIN C8ORF37"/>
    <property type="match status" value="1"/>
</dbReference>
<reference evidence="6 7" key="1">
    <citation type="submission" date="2021-04" db="EMBL/GenBank/DDBJ databases">
        <authorList>
            <person name="De Guttry C."/>
            <person name="Zahm M."/>
            <person name="Klopp C."/>
            <person name="Cabau C."/>
            <person name="Louis A."/>
            <person name="Berthelot C."/>
            <person name="Parey E."/>
            <person name="Roest Crollius H."/>
            <person name="Montfort J."/>
            <person name="Robinson-Rechavi M."/>
            <person name="Bucao C."/>
            <person name="Bouchez O."/>
            <person name="Gislard M."/>
            <person name="Lluch J."/>
            <person name="Milhes M."/>
            <person name="Lampietro C."/>
            <person name="Lopez Roques C."/>
            <person name="Donnadieu C."/>
            <person name="Braasch I."/>
            <person name="Desvignes T."/>
            <person name="Postlethwait J."/>
            <person name="Bobe J."/>
            <person name="Wedekind C."/>
            <person name="Guiguen Y."/>
        </authorList>
    </citation>
    <scope>NUCLEOTIDE SEQUENCE [LARGE SCALE GENOMIC DNA]</scope>
    <source>
        <strain evidence="6">Cs_M1</strain>
        <tissue evidence="6">Blood</tissue>
    </source>
</reference>
<dbReference type="EMBL" id="JAGTTL010000319">
    <property type="protein sequence ID" value="KAK6290775.1"/>
    <property type="molecule type" value="Genomic_DNA"/>
</dbReference>
<evidence type="ECO:0000256" key="5">
    <source>
        <dbReference type="ARBA" id="ARBA00026215"/>
    </source>
</evidence>
<accession>A0AAN8KKP9</accession>
<name>A0AAN8KKP9_9TELE</name>
<evidence type="ECO:0000313" key="7">
    <source>
        <dbReference type="Proteomes" id="UP001356427"/>
    </source>
</evidence>
<dbReference type="PANTHER" id="PTHR33958:SF1">
    <property type="entry name" value="CILIA- AND FLAGELLA-ASSOCIATED PROTEIN 418"/>
    <property type="match status" value="1"/>
</dbReference>
<organism evidence="6 7">
    <name type="scientific">Coregonus suidteri</name>
    <dbReference type="NCBI Taxonomy" id="861788"/>
    <lineage>
        <taxon>Eukaryota</taxon>
        <taxon>Metazoa</taxon>
        <taxon>Chordata</taxon>
        <taxon>Craniata</taxon>
        <taxon>Vertebrata</taxon>
        <taxon>Euteleostomi</taxon>
        <taxon>Actinopterygii</taxon>
        <taxon>Neopterygii</taxon>
        <taxon>Teleostei</taxon>
        <taxon>Protacanthopterygii</taxon>
        <taxon>Salmoniformes</taxon>
        <taxon>Salmonidae</taxon>
        <taxon>Coregoninae</taxon>
        <taxon>Coregonus</taxon>
    </lineage>
</organism>
<evidence type="ECO:0000256" key="4">
    <source>
        <dbReference type="ARBA" id="ARBA00024819"/>
    </source>
</evidence>
<comment type="subcellular location">
    <subcellularLocation>
        <location evidence="2">Cytoplasm</location>
    </subcellularLocation>
    <subcellularLocation>
        <location evidence="1">Photoreceptor inner segment</location>
    </subcellularLocation>
</comment>
<dbReference type="Pfam" id="PF14996">
    <property type="entry name" value="RMP"/>
    <property type="match status" value="1"/>
</dbReference>
<gene>
    <name evidence="6" type="ORF">J4Q44_G00388280</name>
</gene>
<proteinExistence type="predicted"/>
<comment type="function">
    <text evidence="4">May be involved in photoreceptor outer segment disk morphogenesis.</text>
</comment>
<dbReference type="AlphaFoldDB" id="A0AAN8KKP9"/>
<keyword evidence="3" id="KW-0963">Cytoplasm</keyword>
<evidence type="ECO:0000313" key="6">
    <source>
        <dbReference type="EMBL" id="KAK6290775.1"/>
    </source>
</evidence>
<comment type="caution">
    <text evidence="6">The sequence shown here is derived from an EMBL/GenBank/DDBJ whole genome shotgun (WGS) entry which is preliminary data.</text>
</comment>